<evidence type="ECO:0000313" key="9">
    <source>
        <dbReference type="EMBL" id="PJA13669.1"/>
    </source>
</evidence>
<gene>
    <name evidence="9" type="primary">secE</name>
    <name evidence="9" type="ORF">COX64_03105</name>
</gene>
<keyword evidence="2" id="KW-0813">Transport</keyword>
<dbReference type="InterPro" id="IPR001901">
    <property type="entry name" value="Translocase_SecE/Sec61-g"/>
</dbReference>
<dbReference type="InterPro" id="IPR038379">
    <property type="entry name" value="SecE_sf"/>
</dbReference>
<dbReference type="GO" id="GO:0006605">
    <property type="term" value="P:protein targeting"/>
    <property type="evidence" value="ECO:0007669"/>
    <property type="project" value="InterPro"/>
</dbReference>
<dbReference type="GO" id="GO:0006886">
    <property type="term" value="P:intracellular protein transport"/>
    <property type="evidence" value="ECO:0007669"/>
    <property type="project" value="InterPro"/>
</dbReference>
<keyword evidence="3 8" id="KW-0812">Transmembrane</keyword>
<organism evidence="9 10">
    <name type="scientific">Candidatus Dojkabacteria bacterium CG_4_10_14_0_2_um_filter_Dojkabacteria_WS6_41_15</name>
    <dbReference type="NCBI Taxonomy" id="2014249"/>
    <lineage>
        <taxon>Bacteria</taxon>
        <taxon>Candidatus Dojkabacteria</taxon>
    </lineage>
</organism>
<dbReference type="GO" id="GO:0016020">
    <property type="term" value="C:membrane"/>
    <property type="evidence" value="ECO:0007669"/>
    <property type="project" value="UniProtKB-SubCell"/>
</dbReference>
<keyword evidence="5 8" id="KW-1133">Transmembrane helix</keyword>
<dbReference type="Gene3D" id="1.20.5.1030">
    <property type="entry name" value="Preprotein translocase secy subunit"/>
    <property type="match status" value="1"/>
</dbReference>
<dbReference type="EMBL" id="PFQB01000078">
    <property type="protein sequence ID" value="PJA13669.1"/>
    <property type="molecule type" value="Genomic_DNA"/>
</dbReference>
<evidence type="ECO:0000256" key="8">
    <source>
        <dbReference type="SAM" id="Phobius"/>
    </source>
</evidence>
<sequence>MKKFALNNIKFRIPVLGDIFATFKAIQWPTLKDLAKNLLAVLIISAIIGGYLWLLDKGFEELRNLILFN</sequence>
<evidence type="ECO:0000256" key="7">
    <source>
        <dbReference type="ARBA" id="ARBA00023136"/>
    </source>
</evidence>
<evidence type="ECO:0000313" key="10">
    <source>
        <dbReference type="Proteomes" id="UP000228952"/>
    </source>
</evidence>
<dbReference type="NCBIfam" id="TIGR00964">
    <property type="entry name" value="secE_bact"/>
    <property type="match status" value="1"/>
</dbReference>
<keyword evidence="7 8" id="KW-0472">Membrane</keyword>
<evidence type="ECO:0000256" key="3">
    <source>
        <dbReference type="ARBA" id="ARBA00022692"/>
    </source>
</evidence>
<dbReference type="InterPro" id="IPR005807">
    <property type="entry name" value="SecE_bac"/>
</dbReference>
<evidence type="ECO:0000256" key="5">
    <source>
        <dbReference type="ARBA" id="ARBA00022989"/>
    </source>
</evidence>
<dbReference type="Proteomes" id="UP000228952">
    <property type="component" value="Unassembled WGS sequence"/>
</dbReference>
<dbReference type="GO" id="GO:0008320">
    <property type="term" value="F:protein transmembrane transporter activity"/>
    <property type="evidence" value="ECO:0007669"/>
    <property type="project" value="InterPro"/>
</dbReference>
<comment type="subcellular location">
    <subcellularLocation>
        <location evidence="1">Membrane</location>
    </subcellularLocation>
</comment>
<keyword evidence="6" id="KW-0811">Translocation</keyword>
<comment type="caution">
    <text evidence="9">The sequence shown here is derived from an EMBL/GenBank/DDBJ whole genome shotgun (WGS) entry which is preliminary data.</text>
</comment>
<feature type="transmembrane region" description="Helical" evidence="8">
    <location>
        <begin position="34"/>
        <end position="54"/>
    </location>
</feature>
<dbReference type="AlphaFoldDB" id="A0A2M7W1P0"/>
<accession>A0A2M7W1P0</accession>
<name>A0A2M7W1P0_9BACT</name>
<reference evidence="10" key="1">
    <citation type="submission" date="2017-09" db="EMBL/GenBank/DDBJ databases">
        <title>Depth-based differentiation of microbial function through sediment-hosted aquifers and enrichment of novel symbionts in the deep terrestrial subsurface.</title>
        <authorList>
            <person name="Probst A.J."/>
            <person name="Ladd B."/>
            <person name="Jarett J.K."/>
            <person name="Geller-Mcgrath D.E."/>
            <person name="Sieber C.M.K."/>
            <person name="Emerson J.B."/>
            <person name="Anantharaman K."/>
            <person name="Thomas B.C."/>
            <person name="Malmstrom R."/>
            <person name="Stieglmeier M."/>
            <person name="Klingl A."/>
            <person name="Woyke T."/>
            <person name="Ryan C.M."/>
            <person name="Banfield J.F."/>
        </authorList>
    </citation>
    <scope>NUCLEOTIDE SEQUENCE [LARGE SCALE GENOMIC DNA]</scope>
</reference>
<evidence type="ECO:0000256" key="1">
    <source>
        <dbReference type="ARBA" id="ARBA00004370"/>
    </source>
</evidence>
<protein>
    <submittedName>
        <fullName evidence="9">Preprotein translocase subunit SecE</fullName>
    </submittedName>
</protein>
<evidence type="ECO:0000256" key="6">
    <source>
        <dbReference type="ARBA" id="ARBA00023010"/>
    </source>
</evidence>
<proteinExistence type="predicted"/>
<evidence type="ECO:0000256" key="2">
    <source>
        <dbReference type="ARBA" id="ARBA00022448"/>
    </source>
</evidence>
<dbReference type="Pfam" id="PF00584">
    <property type="entry name" value="SecE"/>
    <property type="match status" value="1"/>
</dbReference>
<dbReference type="GO" id="GO:0009306">
    <property type="term" value="P:protein secretion"/>
    <property type="evidence" value="ECO:0007669"/>
    <property type="project" value="InterPro"/>
</dbReference>
<evidence type="ECO:0000256" key="4">
    <source>
        <dbReference type="ARBA" id="ARBA00022927"/>
    </source>
</evidence>
<keyword evidence="4" id="KW-0653">Protein transport</keyword>